<comment type="caution">
    <text evidence="2">The sequence shown here is derived from an EMBL/GenBank/DDBJ whole genome shotgun (WGS) entry which is preliminary data.</text>
</comment>
<feature type="region of interest" description="Disordered" evidence="1">
    <location>
        <begin position="1"/>
        <end position="56"/>
    </location>
</feature>
<protein>
    <submittedName>
        <fullName evidence="2">Uncharacterized protein</fullName>
    </submittedName>
</protein>
<evidence type="ECO:0000256" key="1">
    <source>
        <dbReference type="SAM" id="MobiDB-lite"/>
    </source>
</evidence>
<evidence type="ECO:0000313" key="2">
    <source>
        <dbReference type="EMBL" id="MBV6341928.1"/>
    </source>
</evidence>
<evidence type="ECO:0000313" key="3">
    <source>
        <dbReference type="Proteomes" id="UP001196980"/>
    </source>
</evidence>
<proteinExistence type="predicted"/>
<accession>A0ABS6S0L0</accession>
<sequence length="56" mass="6233">MKDEIAVLKGNKPRPDIKPGKMEKETTDKKSSSVDNLGSQKKSKTVECKIDETIMP</sequence>
<dbReference type="EMBL" id="JABXWD010000170">
    <property type="protein sequence ID" value="MBV6341928.1"/>
    <property type="molecule type" value="Genomic_DNA"/>
</dbReference>
<name>A0ABS6S0L0_9BACT</name>
<keyword evidence="3" id="KW-1185">Reference proteome</keyword>
<reference evidence="2 3" key="1">
    <citation type="journal article" date="2020" name="J Geophys Res Biogeosci">
        <title>Magnetotaxis as an Adaptation to Enable Bacterial Shuttling of Microbial Sulfur and Sulfur Cycling Across Aquatic Oxic#Anoxic Interfaces.</title>
        <authorList>
            <person name="Li J."/>
            <person name="Liu P."/>
            <person name="Wang J."/>
            <person name="Roberts A.P."/>
            <person name="Pan Y."/>
        </authorList>
    </citation>
    <scope>NUCLEOTIDE SEQUENCE [LARGE SCALE GENOMIC DNA]</scope>
    <source>
        <strain evidence="2 3">MYR-1_YQ</strain>
    </source>
</reference>
<feature type="compositionally biased region" description="Basic and acidic residues" evidence="1">
    <location>
        <begin position="44"/>
        <end position="56"/>
    </location>
</feature>
<feature type="compositionally biased region" description="Basic and acidic residues" evidence="1">
    <location>
        <begin position="13"/>
        <end position="32"/>
    </location>
</feature>
<organism evidence="2 3">
    <name type="scientific">Candidatus Magnetobacterium casense</name>
    <dbReference type="NCBI Taxonomy" id="1455061"/>
    <lineage>
        <taxon>Bacteria</taxon>
        <taxon>Pseudomonadati</taxon>
        <taxon>Nitrospirota</taxon>
        <taxon>Thermodesulfovibrionia</taxon>
        <taxon>Thermodesulfovibrionales</taxon>
        <taxon>Candidatus Magnetobacteriaceae</taxon>
        <taxon>Candidatus Magnetobacterium</taxon>
    </lineage>
</organism>
<dbReference type="Proteomes" id="UP001196980">
    <property type="component" value="Unassembled WGS sequence"/>
</dbReference>
<gene>
    <name evidence="2" type="ORF">HWQ67_10055</name>
</gene>